<feature type="transmembrane region" description="Helical" evidence="1">
    <location>
        <begin position="144"/>
        <end position="165"/>
    </location>
</feature>
<name>A0A1M5Y5V6_9CLOT</name>
<keyword evidence="1" id="KW-1133">Transmembrane helix</keyword>
<dbReference type="PANTHER" id="PTHR45138:SF9">
    <property type="entry name" value="DIGUANYLATE CYCLASE DGCM-RELATED"/>
    <property type="match status" value="1"/>
</dbReference>
<dbReference type="InterPro" id="IPR050469">
    <property type="entry name" value="Diguanylate_Cyclase"/>
</dbReference>
<feature type="transmembrane region" description="Helical" evidence="1">
    <location>
        <begin position="57"/>
        <end position="75"/>
    </location>
</feature>
<feature type="transmembrane region" description="Helical" evidence="1">
    <location>
        <begin position="177"/>
        <end position="200"/>
    </location>
</feature>
<feature type="domain" description="GGDEF" evidence="2">
    <location>
        <begin position="265"/>
        <end position="390"/>
    </location>
</feature>
<dbReference type="Pfam" id="PF00990">
    <property type="entry name" value="GGDEF"/>
    <property type="match status" value="1"/>
</dbReference>
<feature type="transmembrane region" description="Helical" evidence="1">
    <location>
        <begin position="82"/>
        <end position="106"/>
    </location>
</feature>
<sequence length="390" mass="45749">MSFVDILITLVRNIIPYYYLMKWKEPKKKSISIVGISVLTMILISNLALIYGFRNPILFLIIVTIPSLAIFYLFSEYKDGRFLLTFSMVDNITAVIFFLVDIFSYLINIDKIVKIFLQILMLILIGCISKLVSKRYHELMTIKSSGWIVISALSFLYYIMLYAFIAYPTYIVERIEYLPIAILYCVLVIVTYMVIFRIMVLTKEVYKRKEKEYILSAQLEKQEIQLELQDLYYKMAYTDGLTGLKNRTAYEEKLDEIRTKRENVLSLWYISFDLNYLKQTNDSLGHHIGDNLIKSLANAFKEAFKNNKNIFRVGGDEFVVILEEDISEEELIKELENFQRVLGRYSKIIDTNISVAYGYSLFKNSEDNFDKVIICADKQMYINKNNMKNN</sequence>
<evidence type="ECO:0000313" key="4">
    <source>
        <dbReference type="Proteomes" id="UP000184526"/>
    </source>
</evidence>
<dbReference type="GO" id="GO:0052621">
    <property type="term" value="F:diguanylate cyclase activity"/>
    <property type="evidence" value="ECO:0007669"/>
    <property type="project" value="TreeGrafter"/>
</dbReference>
<organism evidence="3 4">
    <name type="scientific">Clostridium collagenovorans DSM 3089</name>
    <dbReference type="NCBI Taxonomy" id="1121306"/>
    <lineage>
        <taxon>Bacteria</taxon>
        <taxon>Bacillati</taxon>
        <taxon>Bacillota</taxon>
        <taxon>Clostridia</taxon>
        <taxon>Eubacteriales</taxon>
        <taxon>Clostridiaceae</taxon>
        <taxon>Clostridium</taxon>
    </lineage>
</organism>
<dbReference type="NCBIfam" id="TIGR00254">
    <property type="entry name" value="GGDEF"/>
    <property type="match status" value="1"/>
</dbReference>
<evidence type="ECO:0000259" key="2">
    <source>
        <dbReference type="PROSITE" id="PS50887"/>
    </source>
</evidence>
<dbReference type="InterPro" id="IPR043128">
    <property type="entry name" value="Rev_trsase/Diguanyl_cyclase"/>
</dbReference>
<protein>
    <submittedName>
        <fullName evidence="3">Diguanylate cyclase (GGDEF) domain-containing protein</fullName>
    </submittedName>
</protein>
<dbReference type="InterPro" id="IPR029787">
    <property type="entry name" value="Nucleotide_cyclase"/>
</dbReference>
<dbReference type="EMBL" id="FQXP01000011">
    <property type="protein sequence ID" value="SHI07194.1"/>
    <property type="molecule type" value="Genomic_DNA"/>
</dbReference>
<feature type="transmembrane region" description="Helical" evidence="1">
    <location>
        <begin position="31"/>
        <end position="51"/>
    </location>
</feature>
<evidence type="ECO:0000256" key="1">
    <source>
        <dbReference type="SAM" id="Phobius"/>
    </source>
</evidence>
<dbReference type="Proteomes" id="UP000184526">
    <property type="component" value="Unassembled WGS sequence"/>
</dbReference>
<dbReference type="CDD" id="cd01949">
    <property type="entry name" value="GGDEF"/>
    <property type="match status" value="1"/>
</dbReference>
<proteinExistence type="predicted"/>
<dbReference type="InterPro" id="IPR000160">
    <property type="entry name" value="GGDEF_dom"/>
</dbReference>
<keyword evidence="4" id="KW-1185">Reference proteome</keyword>
<accession>A0A1M5Y5V6</accession>
<feature type="transmembrane region" description="Helical" evidence="1">
    <location>
        <begin position="112"/>
        <end position="132"/>
    </location>
</feature>
<dbReference type="SMART" id="SM00267">
    <property type="entry name" value="GGDEF"/>
    <property type="match status" value="1"/>
</dbReference>
<dbReference type="PROSITE" id="PS50887">
    <property type="entry name" value="GGDEF"/>
    <property type="match status" value="1"/>
</dbReference>
<dbReference type="AlphaFoldDB" id="A0A1M5Y5V6"/>
<keyword evidence="1" id="KW-0812">Transmembrane</keyword>
<gene>
    <name evidence="3" type="ORF">SAMN02745196_02673</name>
</gene>
<keyword evidence="1" id="KW-0472">Membrane</keyword>
<dbReference type="SUPFAM" id="SSF55073">
    <property type="entry name" value="Nucleotide cyclase"/>
    <property type="match status" value="1"/>
</dbReference>
<reference evidence="3 4" key="1">
    <citation type="submission" date="2016-11" db="EMBL/GenBank/DDBJ databases">
        <authorList>
            <person name="Jaros S."/>
            <person name="Januszkiewicz K."/>
            <person name="Wedrychowicz H."/>
        </authorList>
    </citation>
    <scope>NUCLEOTIDE SEQUENCE [LARGE SCALE GENOMIC DNA]</scope>
    <source>
        <strain evidence="3 4">DSM 3089</strain>
    </source>
</reference>
<evidence type="ECO:0000313" key="3">
    <source>
        <dbReference type="EMBL" id="SHI07194.1"/>
    </source>
</evidence>
<dbReference type="OrthoDB" id="9804955at2"/>
<dbReference type="STRING" id="1121306.SAMN02745196_02673"/>
<dbReference type="RefSeq" id="WP_072832505.1">
    <property type="nucleotide sequence ID" value="NZ_FQXP01000011.1"/>
</dbReference>
<dbReference type="PANTHER" id="PTHR45138">
    <property type="entry name" value="REGULATORY COMPONENTS OF SENSORY TRANSDUCTION SYSTEM"/>
    <property type="match status" value="1"/>
</dbReference>
<dbReference type="Gene3D" id="3.30.70.270">
    <property type="match status" value="1"/>
</dbReference>